<dbReference type="AlphaFoldDB" id="A0AAD5TMN9"/>
<keyword evidence="3 4" id="KW-0862">Zinc</keyword>
<feature type="domain" description="C3H1-type" evidence="6">
    <location>
        <begin position="27"/>
        <end position="54"/>
    </location>
</feature>
<evidence type="ECO:0000256" key="1">
    <source>
        <dbReference type="ARBA" id="ARBA00022723"/>
    </source>
</evidence>
<dbReference type="EMBL" id="JADGJQ010000019">
    <property type="protein sequence ID" value="KAJ3179807.1"/>
    <property type="molecule type" value="Genomic_DNA"/>
</dbReference>
<dbReference type="InterPro" id="IPR000571">
    <property type="entry name" value="Znf_CCCH"/>
</dbReference>
<feature type="domain" description="C3H1-type" evidence="6">
    <location>
        <begin position="144"/>
        <end position="170"/>
    </location>
</feature>
<feature type="region of interest" description="Disordered" evidence="5">
    <location>
        <begin position="52"/>
        <end position="71"/>
    </location>
</feature>
<dbReference type="GO" id="GO:0008270">
    <property type="term" value="F:zinc ion binding"/>
    <property type="evidence" value="ECO:0007669"/>
    <property type="project" value="UniProtKB-KW"/>
</dbReference>
<evidence type="ECO:0000256" key="3">
    <source>
        <dbReference type="ARBA" id="ARBA00022833"/>
    </source>
</evidence>
<evidence type="ECO:0000256" key="5">
    <source>
        <dbReference type="SAM" id="MobiDB-lite"/>
    </source>
</evidence>
<sequence>MDDAANASLRVAAAAAAWGVQQEAMMAADEGTCDFWQRGTCRYGPSCWFSHDEQPHQQHPLPPTPAPQHRPSAFAKPLARIIPLALTPNGYMHTQQVQPSRYTTYASLATHTLPAQTASAPGTVSGAGGGNGNGGGGGGSGPVSTRSVCRYWLQGICNRGPACRFLHGAAAPAAGDGRHHHQHHHHHHHHHNTTTTTSSSSSSSNRQHHRTAHIQQQIHQQYHHHAQQQQQQHGLSTVLTVVRPSAPRPRPRSFDIRYLPTAAYATMLQPTADVGTQIEHVATAGVVLQQQQQQQQQLTTGRLRAYTYPPARFPATPVMDADGCCDGHDVNAVDGDDCGSLDDYGLPFDLDEWDDFAGGGGAAAAGGGAGIVDGIVRGCSATNGSALPRLRDLRSIWDDGGVAKAECKNVVASTVVAQPTCRNNVADGVWQSGSSSSLAIPATKINGTLQMFEKLAL</sequence>
<feature type="region of interest" description="Disordered" evidence="5">
    <location>
        <begin position="117"/>
        <end position="142"/>
    </location>
</feature>
<keyword evidence="1 4" id="KW-0479">Metal-binding</keyword>
<dbReference type="PROSITE" id="PS50103">
    <property type="entry name" value="ZF_C3H1"/>
    <property type="match status" value="2"/>
</dbReference>
<feature type="compositionally biased region" description="Gly residues" evidence="5">
    <location>
        <begin position="125"/>
        <end position="141"/>
    </location>
</feature>
<comment type="caution">
    <text evidence="7">The sequence shown here is derived from an EMBL/GenBank/DDBJ whole genome shotgun (WGS) entry which is preliminary data.</text>
</comment>
<dbReference type="Pfam" id="PF00642">
    <property type="entry name" value="zf-CCCH"/>
    <property type="match status" value="2"/>
</dbReference>
<keyword evidence="8" id="KW-1185">Reference proteome</keyword>
<organism evidence="7 8">
    <name type="scientific">Geranomyces variabilis</name>
    <dbReference type="NCBI Taxonomy" id="109894"/>
    <lineage>
        <taxon>Eukaryota</taxon>
        <taxon>Fungi</taxon>
        <taxon>Fungi incertae sedis</taxon>
        <taxon>Chytridiomycota</taxon>
        <taxon>Chytridiomycota incertae sedis</taxon>
        <taxon>Chytridiomycetes</taxon>
        <taxon>Spizellomycetales</taxon>
        <taxon>Powellomycetaceae</taxon>
        <taxon>Geranomyces</taxon>
    </lineage>
</organism>
<dbReference type="Proteomes" id="UP001212152">
    <property type="component" value="Unassembled WGS sequence"/>
</dbReference>
<feature type="region of interest" description="Disordered" evidence="5">
    <location>
        <begin position="172"/>
        <end position="234"/>
    </location>
</feature>
<keyword evidence="2 4" id="KW-0863">Zinc-finger</keyword>
<evidence type="ECO:0000313" key="8">
    <source>
        <dbReference type="Proteomes" id="UP001212152"/>
    </source>
</evidence>
<evidence type="ECO:0000259" key="6">
    <source>
        <dbReference type="PROSITE" id="PS50103"/>
    </source>
</evidence>
<feature type="compositionally biased region" description="Basic residues" evidence="5">
    <location>
        <begin position="178"/>
        <end position="192"/>
    </location>
</feature>
<dbReference type="SUPFAM" id="SSF90229">
    <property type="entry name" value="CCCH zinc finger"/>
    <property type="match status" value="2"/>
</dbReference>
<gene>
    <name evidence="7" type="ORF">HDU87_002375</name>
</gene>
<feature type="compositionally biased region" description="Low complexity" evidence="5">
    <location>
        <begin position="193"/>
        <end position="205"/>
    </location>
</feature>
<reference evidence="7" key="1">
    <citation type="submission" date="2020-05" db="EMBL/GenBank/DDBJ databases">
        <title>Phylogenomic resolution of chytrid fungi.</title>
        <authorList>
            <person name="Stajich J.E."/>
            <person name="Amses K."/>
            <person name="Simmons R."/>
            <person name="Seto K."/>
            <person name="Myers J."/>
            <person name="Bonds A."/>
            <person name="Quandt C.A."/>
            <person name="Barry K."/>
            <person name="Liu P."/>
            <person name="Grigoriev I."/>
            <person name="Longcore J.E."/>
            <person name="James T.Y."/>
        </authorList>
    </citation>
    <scope>NUCLEOTIDE SEQUENCE</scope>
    <source>
        <strain evidence="7">JEL0379</strain>
    </source>
</reference>
<evidence type="ECO:0000256" key="4">
    <source>
        <dbReference type="PROSITE-ProRule" id="PRU00723"/>
    </source>
</evidence>
<proteinExistence type="predicted"/>
<protein>
    <recommendedName>
        <fullName evidence="6">C3H1-type domain-containing protein</fullName>
    </recommendedName>
</protein>
<accession>A0AAD5TMN9</accession>
<dbReference type="Gene3D" id="4.10.1000.10">
    <property type="entry name" value="Zinc finger, CCCH-type"/>
    <property type="match status" value="1"/>
</dbReference>
<evidence type="ECO:0000256" key="2">
    <source>
        <dbReference type="ARBA" id="ARBA00022771"/>
    </source>
</evidence>
<dbReference type="SMART" id="SM00356">
    <property type="entry name" value="ZnF_C3H1"/>
    <property type="match status" value="2"/>
</dbReference>
<feature type="zinc finger region" description="C3H1-type" evidence="4">
    <location>
        <begin position="144"/>
        <end position="170"/>
    </location>
</feature>
<name>A0AAD5TMN9_9FUNG</name>
<dbReference type="InterPro" id="IPR036855">
    <property type="entry name" value="Znf_CCCH_sf"/>
</dbReference>
<feature type="zinc finger region" description="C3H1-type" evidence="4">
    <location>
        <begin position="27"/>
        <end position="54"/>
    </location>
</feature>
<evidence type="ECO:0000313" key="7">
    <source>
        <dbReference type="EMBL" id="KAJ3179807.1"/>
    </source>
</evidence>